<evidence type="ECO:0000313" key="4">
    <source>
        <dbReference type="Proteomes" id="UP000753256"/>
    </source>
</evidence>
<dbReference type="InterPro" id="IPR035093">
    <property type="entry name" value="RelE/ParE_toxin_dom_sf"/>
</dbReference>
<dbReference type="NCBIfam" id="TIGR02385">
    <property type="entry name" value="RelE_StbE"/>
    <property type="match status" value="1"/>
</dbReference>
<keyword evidence="1" id="KW-1277">Toxin-antitoxin system</keyword>
<dbReference type="RefSeq" id="WP_273190284.1">
    <property type="nucleotide sequence ID" value="NZ_DYUZ01000028.1"/>
</dbReference>
<organism evidence="3 4">
    <name type="scientific">Enorma phocaeensis</name>
    <dbReference type="NCBI Taxonomy" id="1871019"/>
    <lineage>
        <taxon>Bacteria</taxon>
        <taxon>Bacillati</taxon>
        <taxon>Actinomycetota</taxon>
        <taxon>Coriobacteriia</taxon>
        <taxon>Coriobacteriales</taxon>
        <taxon>Coriobacteriaceae</taxon>
        <taxon>Enorma</taxon>
    </lineage>
</organism>
<dbReference type="Proteomes" id="UP000753256">
    <property type="component" value="Unassembled WGS sequence"/>
</dbReference>
<dbReference type="EMBL" id="DYUZ01000028">
    <property type="protein sequence ID" value="HJG37451.1"/>
    <property type="molecule type" value="Genomic_DNA"/>
</dbReference>
<dbReference type="PANTHER" id="PTHR40588">
    <property type="entry name" value="MRNA INTERFERASE TOXIN YAFQ"/>
    <property type="match status" value="1"/>
</dbReference>
<dbReference type="PANTHER" id="PTHR40588:SF1">
    <property type="entry name" value="MRNA INTERFERASE TOXIN YAFQ"/>
    <property type="match status" value="1"/>
</dbReference>
<protein>
    <submittedName>
        <fullName evidence="3">Type II toxin-antitoxin system YafQ family toxin</fullName>
    </submittedName>
</protein>
<evidence type="ECO:0000256" key="2">
    <source>
        <dbReference type="PIRSR" id="PIRSR006156-1"/>
    </source>
</evidence>
<evidence type="ECO:0000256" key="1">
    <source>
        <dbReference type="ARBA" id="ARBA00022649"/>
    </source>
</evidence>
<dbReference type="InterPro" id="IPR004386">
    <property type="entry name" value="Toxin_YafQ-like"/>
</dbReference>
<evidence type="ECO:0000313" key="3">
    <source>
        <dbReference type="EMBL" id="HJG37451.1"/>
    </source>
</evidence>
<reference evidence="3" key="2">
    <citation type="submission" date="2021-09" db="EMBL/GenBank/DDBJ databases">
        <authorList>
            <person name="Gilroy R."/>
        </authorList>
    </citation>
    <scope>NUCLEOTIDE SEQUENCE</scope>
    <source>
        <strain evidence="3">ChiHjej13B12-9602</strain>
    </source>
</reference>
<dbReference type="PIRSF" id="PIRSF006156">
    <property type="entry name" value="YafQ"/>
    <property type="match status" value="1"/>
</dbReference>
<accession>A0A921IVT2</accession>
<dbReference type="AlphaFoldDB" id="A0A921IVT2"/>
<name>A0A921IVT2_9ACTN</name>
<dbReference type="GO" id="GO:0006415">
    <property type="term" value="P:translational termination"/>
    <property type="evidence" value="ECO:0007669"/>
    <property type="project" value="TreeGrafter"/>
</dbReference>
<proteinExistence type="predicted"/>
<comment type="caution">
    <text evidence="3">The sequence shown here is derived from an EMBL/GenBank/DDBJ whole genome shotgun (WGS) entry which is preliminary data.</text>
</comment>
<dbReference type="SUPFAM" id="SSF143011">
    <property type="entry name" value="RelE-like"/>
    <property type="match status" value="1"/>
</dbReference>
<reference evidence="3" key="1">
    <citation type="journal article" date="2021" name="PeerJ">
        <title>Extensive microbial diversity within the chicken gut microbiome revealed by metagenomics and culture.</title>
        <authorList>
            <person name="Gilroy R."/>
            <person name="Ravi A."/>
            <person name="Getino M."/>
            <person name="Pursley I."/>
            <person name="Horton D.L."/>
            <person name="Alikhan N.F."/>
            <person name="Baker D."/>
            <person name="Gharbi K."/>
            <person name="Hall N."/>
            <person name="Watson M."/>
            <person name="Adriaenssens E.M."/>
            <person name="Foster-Nyarko E."/>
            <person name="Jarju S."/>
            <person name="Secka A."/>
            <person name="Antonio M."/>
            <person name="Oren A."/>
            <person name="Chaudhuri R.R."/>
            <person name="La Ragione R."/>
            <person name="Hildebrand F."/>
            <person name="Pallen M.J."/>
        </authorList>
    </citation>
    <scope>NUCLEOTIDE SEQUENCE</scope>
    <source>
        <strain evidence="3">ChiHjej13B12-9602</strain>
    </source>
</reference>
<dbReference type="Gene3D" id="3.30.2310.20">
    <property type="entry name" value="RelE-like"/>
    <property type="match status" value="1"/>
</dbReference>
<dbReference type="InterPro" id="IPR007712">
    <property type="entry name" value="RelE/ParE_toxin"/>
</dbReference>
<dbReference type="Pfam" id="PF15738">
    <property type="entry name" value="YafQ_toxin"/>
    <property type="match status" value="1"/>
</dbReference>
<gene>
    <name evidence="3" type="ORF">K8V70_06285</name>
</gene>
<dbReference type="GO" id="GO:0006402">
    <property type="term" value="P:mRNA catabolic process"/>
    <property type="evidence" value="ECO:0007669"/>
    <property type="project" value="TreeGrafter"/>
</dbReference>
<sequence length="105" mass="12033">MLELKFTAKFKKDYKRVKRQGKELSKLERTLETLVRGEALPNAMRDHSLGGTYRGHRECYIKPGWLLIYRVDEEGFVLVATRMGSHSELLGAALLSNMNLRGYAC</sequence>
<dbReference type="GO" id="GO:0004521">
    <property type="term" value="F:RNA endonuclease activity"/>
    <property type="evidence" value="ECO:0007669"/>
    <property type="project" value="TreeGrafter"/>
</dbReference>
<feature type="active site" description="Proton donor" evidence="2">
    <location>
        <position position="86"/>
    </location>
</feature>